<name>A0A2A8PQT4_BACCE</name>
<dbReference type="GO" id="GO:0016787">
    <property type="term" value="F:hydrolase activity"/>
    <property type="evidence" value="ECO:0007669"/>
    <property type="project" value="InterPro"/>
</dbReference>
<dbReference type="RefSeq" id="WP_000975440.1">
    <property type="nucleotide sequence ID" value="NZ_NTWE01000043.1"/>
</dbReference>
<proteinExistence type="predicted"/>
<gene>
    <name evidence="2" type="ORF">CN425_22555</name>
</gene>
<dbReference type="OrthoDB" id="9796570at2"/>
<dbReference type="AlphaFoldDB" id="A0A2A8PQT4"/>
<dbReference type="Pfam" id="PF02230">
    <property type="entry name" value="Abhydrolase_2"/>
    <property type="match status" value="1"/>
</dbReference>
<accession>A0A2A8PQT4</accession>
<organism evidence="2 3">
    <name type="scientific">Bacillus cereus</name>
    <dbReference type="NCBI Taxonomy" id="1396"/>
    <lineage>
        <taxon>Bacteria</taxon>
        <taxon>Bacillati</taxon>
        <taxon>Bacillota</taxon>
        <taxon>Bacilli</taxon>
        <taxon>Bacillales</taxon>
        <taxon>Bacillaceae</taxon>
        <taxon>Bacillus</taxon>
        <taxon>Bacillus cereus group</taxon>
    </lineage>
</organism>
<dbReference type="EMBL" id="NTWE01000043">
    <property type="protein sequence ID" value="PEV97587.1"/>
    <property type="molecule type" value="Genomic_DNA"/>
</dbReference>
<reference evidence="2 3" key="1">
    <citation type="submission" date="2017-09" db="EMBL/GenBank/DDBJ databases">
        <title>Large-scale bioinformatics analysis of Bacillus genomes uncovers conserved roles of natural products in bacterial physiology.</title>
        <authorList>
            <consortium name="Agbiome Team Llc"/>
            <person name="Bleich R.M."/>
            <person name="Grubbs K.J."/>
            <person name="Santa Maria K.C."/>
            <person name="Allen S.E."/>
            <person name="Farag S."/>
            <person name="Shank E.A."/>
            <person name="Bowers A."/>
        </authorList>
    </citation>
    <scope>NUCLEOTIDE SEQUENCE [LARGE SCALE GENOMIC DNA]</scope>
    <source>
        <strain evidence="2 3">AFS010695</strain>
    </source>
</reference>
<evidence type="ECO:0000313" key="2">
    <source>
        <dbReference type="EMBL" id="PEV97587.1"/>
    </source>
</evidence>
<dbReference type="InterPro" id="IPR003140">
    <property type="entry name" value="PLipase/COase/thioEstase"/>
</dbReference>
<comment type="caution">
    <text evidence="2">The sequence shown here is derived from an EMBL/GenBank/DDBJ whole genome shotgun (WGS) entry which is preliminary data.</text>
</comment>
<dbReference type="InterPro" id="IPR029058">
    <property type="entry name" value="AB_hydrolase_fold"/>
</dbReference>
<dbReference type="Proteomes" id="UP000220635">
    <property type="component" value="Unassembled WGS sequence"/>
</dbReference>
<evidence type="ECO:0000259" key="1">
    <source>
        <dbReference type="Pfam" id="PF02230"/>
    </source>
</evidence>
<evidence type="ECO:0000313" key="3">
    <source>
        <dbReference type="Proteomes" id="UP000220635"/>
    </source>
</evidence>
<sequence>MMKHIFQKGKDTSKPVLLLLHGTGGNELDLLPLAERIDPEASVLSVRGNVLENGMPRFFRRLAEGIFDEEDLVFRTKELNEFLNEAAKTYEFDRNNIVAIGYSNGANIAASLLFHYENALKGAVLHHPMVPRRGIQLPNLAEKAVFIAAGTNDPICSSSESEELKMLLETANANVTMHWENRGHQLTIVEVEKAKEWYDKVKF</sequence>
<feature type="domain" description="Phospholipase/carboxylesterase/thioesterase" evidence="1">
    <location>
        <begin position="7"/>
        <end position="200"/>
    </location>
</feature>
<dbReference type="SUPFAM" id="SSF53474">
    <property type="entry name" value="alpha/beta-Hydrolases"/>
    <property type="match status" value="1"/>
</dbReference>
<dbReference type="Gene3D" id="3.40.50.1820">
    <property type="entry name" value="alpha/beta hydrolase"/>
    <property type="match status" value="1"/>
</dbReference>
<protein>
    <submittedName>
        <fullName evidence="2">Carboxylesterase</fullName>
    </submittedName>
</protein>